<sequence>MIFNSHNTPSKLYNFQKKRKKKFFLKDKQKKETPNFSIFLENHLEKRTLSKIQNKFLFNVLFSSIQKYLSSSSEIYYSYGYGSFAPGKQEYTNNSRDYAYFCLELCQQRLKFIQDNQFNLKQQNEFTFVIQNIRNSKIIPIDLTMSQMAQIYQQFAIKNSINQNDSLKNNKDQFKMEFFFQYQFVLKLQKIMNNKQFVLNRFPYFRKTFIDSRNEYMALKIYQTLIQSPPQSKIVCIIGKYHFEPIEFRLSQLIEQSESVQF</sequence>
<protein>
    <submittedName>
        <fullName evidence="1">Uncharacterized protein</fullName>
    </submittedName>
</protein>
<dbReference type="Proteomes" id="UP000009168">
    <property type="component" value="Unassembled WGS sequence"/>
</dbReference>
<accession>Q24FD7</accession>
<reference evidence="2" key="1">
    <citation type="journal article" date="2006" name="PLoS Biol.">
        <title>Macronuclear genome sequence of the ciliate Tetrahymena thermophila, a model eukaryote.</title>
        <authorList>
            <person name="Eisen J.A."/>
            <person name="Coyne R.S."/>
            <person name="Wu M."/>
            <person name="Wu D."/>
            <person name="Thiagarajan M."/>
            <person name="Wortman J.R."/>
            <person name="Badger J.H."/>
            <person name="Ren Q."/>
            <person name="Amedeo P."/>
            <person name="Jones K.M."/>
            <person name="Tallon L.J."/>
            <person name="Delcher A.L."/>
            <person name="Salzberg S.L."/>
            <person name="Silva J.C."/>
            <person name="Haas B.J."/>
            <person name="Majoros W.H."/>
            <person name="Farzad M."/>
            <person name="Carlton J.M."/>
            <person name="Smith R.K. Jr."/>
            <person name="Garg J."/>
            <person name="Pearlman R.E."/>
            <person name="Karrer K.M."/>
            <person name="Sun L."/>
            <person name="Manning G."/>
            <person name="Elde N.C."/>
            <person name="Turkewitz A.P."/>
            <person name="Asai D.J."/>
            <person name="Wilkes D.E."/>
            <person name="Wang Y."/>
            <person name="Cai H."/>
            <person name="Collins K."/>
            <person name="Stewart B.A."/>
            <person name="Lee S.R."/>
            <person name="Wilamowska K."/>
            <person name="Weinberg Z."/>
            <person name="Ruzzo W.L."/>
            <person name="Wloga D."/>
            <person name="Gaertig J."/>
            <person name="Frankel J."/>
            <person name="Tsao C.-C."/>
            <person name="Gorovsky M.A."/>
            <person name="Keeling P.J."/>
            <person name="Waller R.F."/>
            <person name="Patron N.J."/>
            <person name="Cherry J.M."/>
            <person name="Stover N.A."/>
            <person name="Krieger C.J."/>
            <person name="del Toro C."/>
            <person name="Ryder H.F."/>
            <person name="Williamson S.C."/>
            <person name="Barbeau R.A."/>
            <person name="Hamilton E.P."/>
            <person name="Orias E."/>
        </authorList>
    </citation>
    <scope>NUCLEOTIDE SEQUENCE [LARGE SCALE GENOMIC DNA]</scope>
    <source>
        <strain evidence="2">SB210</strain>
    </source>
</reference>
<proteinExistence type="predicted"/>
<dbReference type="RefSeq" id="XP_001026766.4">
    <property type="nucleotide sequence ID" value="XM_001026766.4"/>
</dbReference>
<organism evidence="1 2">
    <name type="scientific">Tetrahymena thermophila (strain SB210)</name>
    <dbReference type="NCBI Taxonomy" id="312017"/>
    <lineage>
        <taxon>Eukaryota</taxon>
        <taxon>Sar</taxon>
        <taxon>Alveolata</taxon>
        <taxon>Ciliophora</taxon>
        <taxon>Intramacronucleata</taxon>
        <taxon>Oligohymenophorea</taxon>
        <taxon>Hymenostomatida</taxon>
        <taxon>Tetrahymenina</taxon>
        <taxon>Tetrahymenidae</taxon>
        <taxon>Tetrahymena</taxon>
    </lineage>
</organism>
<dbReference type="KEGG" id="tet:TTHERM_00865260"/>
<dbReference type="InParanoid" id="Q24FD7"/>
<gene>
    <name evidence="1" type="ORF">TTHERM_00865260</name>
</gene>
<name>Q24FD7_TETTS</name>
<evidence type="ECO:0000313" key="2">
    <source>
        <dbReference type="Proteomes" id="UP000009168"/>
    </source>
</evidence>
<dbReference type="AlphaFoldDB" id="Q24FD7"/>
<evidence type="ECO:0000313" key="1">
    <source>
        <dbReference type="EMBL" id="EAS06521.4"/>
    </source>
</evidence>
<dbReference type="HOGENOM" id="CLU_2077792_0_0_1"/>
<dbReference type="GeneID" id="7839835"/>
<keyword evidence="2" id="KW-1185">Reference proteome</keyword>
<dbReference type="EMBL" id="GG662285">
    <property type="protein sequence ID" value="EAS06521.4"/>
    <property type="molecule type" value="Genomic_DNA"/>
</dbReference>